<dbReference type="InterPro" id="IPR011664">
    <property type="entry name" value="Abi_system_AbiD/AbiF-like"/>
</dbReference>
<evidence type="ECO:0000313" key="2">
    <source>
        <dbReference type="Proteomes" id="UP000016496"/>
    </source>
</evidence>
<dbReference type="Proteomes" id="UP000016496">
    <property type="component" value="Unassembled WGS sequence"/>
</dbReference>
<sequence>MFFEHSITDYLAIPNHFTTFASLEPAKPLHNAQIGGSFFIIHTMKTGFAKPYSSPKQIVQILKSRGMLIKDEHKVEKYLMNIGYHRLSAYIYPFYKTPKRDLLLKEGTTFEQVLTLYRFDKKLRILLFNEIEKIEVAIRSVLANIGCQELNDRYWITKPECFANQEKFNQTLTIIEKELASSKEDYIEDYIEDFRYNYIESYPPAWMITEVLSFGNLNYIYSNIASNQLMKHIAGYFGLKPQVFISWLTVLANLRNMCCHHARVWNRDFMLNPAEPKKTKNAWIDTSKVDKKRIYYRLCIIRYFLFSVSPNNNFNEKLSGLLADFLSVDIAAMGFTHDWKNEEAWK</sequence>
<accession>U2DQB0</accession>
<dbReference type="HOGENOM" id="CLU_044962_2_1_10"/>
<dbReference type="PATRIC" id="fig|1321819.3.peg.2630"/>
<protein>
    <submittedName>
        <fullName evidence="1">Abi-like protein</fullName>
    </submittedName>
</protein>
<comment type="caution">
    <text evidence="1">The sequence shown here is derived from an EMBL/GenBank/DDBJ whole genome shotgun (WGS) entry which is preliminary data.</text>
</comment>
<dbReference type="AlphaFoldDB" id="U2DQB0"/>
<evidence type="ECO:0000313" key="1">
    <source>
        <dbReference type="EMBL" id="ERI81901.1"/>
    </source>
</evidence>
<gene>
    <name evidence="1" type="ORF">HMPREF1981_02843</name>
</gene>
<dbReference type="Pfam" id="PF07751">
    <property type="entry name" value="Abi_2"/>
    <property type="match status" value="1"/>
</dbReference>
<reference evidence="1 2" key="1">
    <citation type="submission" date="2013-08" db="EMBL/GenBank/DDBJ databases">
        <authorList>
            <person name="Weinstock G."/>
            <person name="Sodergren E."/>
            <person name="Wylie T."/>
            <person name="Fulton L."/>
            <person name="Fulton R."/>
            <person name="Fronick C."/>
            <person name="O'Laughlin M."/>
            <person name="Godfrey J."/>
            <person name="Miner T."/>
            <person name="Herter B."/>
            <person name="Appelbaum E."/>
            <person name="Cordes M."/>
            <person name="Lek S."/>
            <person name="Wollam A."/>
            <person name="Pepin K.H."/>
            <person name="Palsikar V.B."/>
            <person name="Mitreva M."/>
            <person name="Wilson R.K."/>
        </authorList>
    </citation>
    <scope>NUCLEOTIDE SEQUENCE [LARGE SCALE GENOMIC DNA]</scope>
    <source>
        <strain evidence="1 2">F0041</strain>
    </source>
</reference>
<organism evidence="1 2">
    <name type="scientific">Bacteroides pyogenes F0041</name>
    <dbReference type="NCBI Taxonomy" id="1321819"/>
    <lineage>
        <taxon>Bacteria</taxon>
        <taxon>Pseudomonadati</taxon>
        <taxon>Bacteroidota</taxon>
        <taxon>Bacteroidia</taxon>
        <taxon>Bacteroidales</taxon>
        <taxon>Bacteroidaceae</taxon>
        <taxon>Bacteroides</taxon>
    </lineage>
</organism>
<dbReference type="EMBL" id="AWSV01000150">
    <property type="protein sequence ID" value="ERI81901.1"/>
    <property type="molecule type" value="Genomic_DNA"/>
</dbReference>
<proteinExistence type="predicted"/>
<name>U2DQB0_9BACE</name>